<evidence type="ECO:0000256" key="1">
    <source>
        <dbReference type="SAM" id="MobiDB-lite"/>
    </source>
</evidence>
<protein>
    <recommendedName>
        <fullName evidence="2">RXYLT1 N-terminal domain-containing protein</fullName>
    </recommendedName>
</protein>
<accession>A0A8S3YEJ4</accession>
<name>A0A8S3YEJ4_9EUPU</name>
<dbReference type="Pfam" id="PF24786">
    <property type="entry name" value="RXYLT1_N"/>
    <property type="match status" value="1"/>
</dbReference>
<sequence>IADDPDWNPWGEEFDSEQHKLLRHHVAPALWDIGVRPMERDPHPLPVGKRSPLERRDNNSSDISHVVEIWSKAAIGLYLWEHILEGLLEPRLNGIWSFGERTLRFIKF</sequence>
<gene>
    <name evidence="3" type="ORF">CUNI_LOCUS396</name>
</gene>
<feature type="non-terminal residue" evidence="3">
    <location>
        <position position="1"/>
    </location>
</feature>
<keyword evidence="4" id="KW-1185">Reference proteome</keyword>
<evidence type="ECO:0000313" key="3">
    <source>
        <dbReference type="EMBL" id="CAG5114838.1"/>
    </source>
</evidence>
<reference evidence="3" key="1">
    <citation type="submission" date="2021-04" db="EMBL/GenBank/DDBJ databases">
        <authorList>
            <consortium name="Molecular Ecology Group"/>
        </authorList>
    </citation>
    <scope>NUCLEOTIDE SEQUENCE</scope>
</reference>
<dbReference type="InterPro" id="IPR057539">
    <property type="entry name" value="RXYLT1_N"/>
</dbReference>
<dbReference type="EMBL" id="CAJHNH020000045">
    <property type="protein sequence ID" value="CAG5114838.1"/>
    <property type="molecule type" value="Genomic_DNA"/>
</dbReference>
<comment type="caution">
    <text evidence="3">The sequence shown here is derived from an EMBL/GenBank/DDBJ whole genome shotgun (WGS) entry which is preliminary data.</text>
</comment>
<dbReference type="Proteomes" id="UP000678393">
    <property type="component" value="Unassembled WGS sequence"/>
</dbReference>
<dbReference type="AlphaFoldDB" id="A0A8S3YEJ4"/>
<feature type="region of interest" description="Disordered" evidence="1">
    <location>
        <begin position="39"/>
        <end position="59"/>
    </location>
</feature>
<proteinExistence type="predicted"/>
<evidence type="ECO:0000313" key="4">
    <source>
        <dbReference type="Proteomes" id="UP000678393"/>
    </source>
</evidence>
<feature type="non-terminal residue" evidence="3">
    <location>
        <position position="108"/>
    </location>
</feature>
<organism evidence="3 4">
    <name type="scientific">Candidula unifasciata</name>
    <dbReference type="NCBI Taxonomy" id="100452"/>
    <lineage>
        <taxon>Eukaryota</taxon>
        <taxon>Metazoa</taxon>
        <taxon>Spiralia</taxon>
        <taxon>Lophotrochozoa</taxon>
        <taxon>Mollusca</taxon>
        <taxon>Gastropoda</taxon>
        <taxon>Heterobranchia</taxon>
        <taxon>Euthyneura</taxon>
        <taxon>Panpulmonata</taxon>
        <taxon>Eupulmonata</taxon>
        <taxon>Stylommatophora</taxon>
        <taxon>Helicina</taxon>
        <taxon>Helicoidea</taxon>
        <taxon>Geomitridae</taxon>
        <taxon>Candidula</taxon>
    </lineage>
</organism>
<feature type="domain" description="RXYLT1 N-terminal" evidence="2">
    <location>
        <begin position="67"/>
        <end position="108"/>
    </location>
</feature>
<evidence type="ECO:0000259" key="2">
    <source>
        <dbReference type="Pfam" id="PF24786"/>
    </source>
</evidence>
<dbReference type="OrthoDB" id="8560686at2759"/>